<dbReference type="InterPro" id="IPR036259">
    <property type="entry name" value="MFS_trans_sf"/>
</dbReference>
<feature type="transmembrane region" description="Helical" evidence="2">
    <location>
        <begin position="89"/>
        <end position="115"/>
    </location>
</feature>
<sequence>MLKDKLLKFLNYYYFIKNYYIYHILFLYTFFLRITYTYAEITISHFFTFLLSTYDNTETPRKEENFFYYFIHFFNFNSRNDDKFLNTKLFVVVYLPICLKCFYTLFFDYIAYYIYIRYYFSKINKNFSRIYYSSISYENVDSKGGNNSIFKKEKTKLNRISKRKKGPNNVYHRMLSDMPLYEFRKYMLRKKKLLSIWQRRKILQVHNKRKRNASREKNRLLYKDEVKNKQTRIKVITCTNSFIQKNLMNNKGNSSGKKFFFNIYKNNKKIFFRRKKKKKLYKDENKKFYSNLIKRVMKEKSEKYILNNLCINMQNHYKRLDYVSRGNRITNEACIIEGGPFNQRGVNNKINGSNGANSETSKCTSNRTNNSSNVMNKTNVMMNDSFSFYDNIEKSANIDSKEESIKLLNFHLGKKCNDYVKLGDSKYEKTTNHQVNYVDNFNTEYSLLNEEHCVPYKNESQNFEEVYFENNKENIMFISNMLGYYHNDGKSMHIDNNNSNTNGKYSRRNEEYNNNSNDCYNNFGRTDLRVLDKTIDHASAIKDINLGYLHVNNYKNENKKKSYRTLRGSLKMDYIFKDSIDLAENNMGSSENYDYYYYNKFKSFNYGKNDNSYNVRELINNKINAEYYHLKLNILILSCIIIQIFNSFILILISNKFIRKKEKIFFFCFLYSLLESVTDVISDNIFFLCGKFTNIYKREFSLNSIYIIQVISKMILSLSTVFIYFVYHIFVLLHEHANIMIINTFIKTLSIFILSFIFLKNKNNIFNFYKNDRFENVNCSKEDRRGITVINKTMENGTGKSFFKINMKNDEIDKHNNGEDYVRSPLYDEEKGINTIMNIQNSKERINNNCENSNEFNYYGGMYDNYRYNDKYCSDYFYSSIDVFCNEQLLKNDFVKNESNKKETYMDLLCDNLKHIAEFFNFFKLLSRIKCYIFKKNNINYNNRYTLLTVHGAQLDEQIKTNIFVTEKQDYKIRLSIMDNFKKLFNINDNINFYSRIKNSGITKYNSLIEKEIEYINKKEKKKKKKKKDNKDDNGRLSNIHFLSRFNSIKSLNNKKKFILSYPIRLLLNNLNFSNIFYICLLLIIPTFERIFLNYKIKYISLDMHSYCYLNLVNYVTDLIGLYLYISYFSEESYATSIFLSSLVNIFLMSLRFLFFHYRFNQLWLLFLETILKSLHKTFFYMPIYILVTKVYIKNIHNLMCSFYSSILDASSFASHYFEYLILSYYSIDDSKSAFIFVYIIFLILHLLSLVIISRLKKT</sequence>
<evidence type="ECO:0000313" key="4">
    <source>
        <dbReference type="Proteomes" id="UP000219813"/>
    </source>
</evidence>
<keyword evidence="2" id="KW-0472">Membrane</keyword>
<feature type="transmembrane region" description="Helical" evidence="2">
    <location>
        <begin position="1138"/>
        <end position="1158"/>
    </location>
</feature>
<dbReference type="AlphaFoldDB" id="A0A1D3RHD9"/>
<feature type="transmembrane region" description="Helical" evidence="2">
    <location>
        <begin position="1066"/>
        <end position="1088"/>
    </location>
</feature>
<reference evidence="3 4" key="1">
    <citation type="submission" date="2016-06" db="EMBL/GenBank/DDBJ databases">
        <authorList>
            <consortium name="Pathogen Informatics"/>
        </authorList>
    </citation>
    <scope>NUCLEOTIDE SEQUENCE [LARGE SCALE GENOMIC DNA]</scope>
</reference>
<dbReference type="OrthoDB" id="372334at2759"/>
<dbReference type="EMBL" id="LT594631">
    <property type="protein sequence ID" value="SCN44589.1"/>
    <property type="molecule type" value="Genomic_DNA"/>
</dbReference>
<feature type="transmembrane region" description="Helical" evidence="2">
    <location>
        <begin position="705"/>
        <end position="727"/>
    </location>
</feature>
<dbReference type="RefSeq" id="XP_028861922.1">
    <property type="nucleotide sequence ID" value="XM_029005321.1"/>
</dbReference>
<protein>
    <submittedName>
        <fullName evidence="3">Uncharacterized protein</fullName>
    </submittedName>
</protein>
<dbReference type="SUPFAM" id="SSF103473">
    <property type="entry name" value="MFS general substrate transporter"/>
    <property type="match status" value="1"/>
</dbReference>
<feature type="transmembrane region" description="Helical" evidence="2">
    <location>
        <begin position="739"/>
        <end position="759"/>
    </location>
</feature>
<feature type="transmembrane region" description="Helical" evidence="2">
    <location>
        <begin position="1207"/>
        <end position="1228"/>
    </location>
</feature>
<feature type="transmembrane region" description="Helical" evidence="2">
    <location>
        <begin position="632"/>
        <end position="653"/>
    </location>
</feature>
<dbReference type="KEGG" id="pmal:PMUG01_10014300"/>
<dbReference type="Proteomes" id="UP000219813">
    <property type="component" value="Chromosome 10"/>
</dbReference>
<dbReference type="VEuPathDB" id="PlasmoDB:PmUG01_10014300"/>
<evidence type="ECO:0000256" key="1">
    <source>
        <dbReference type="SAM" id="MobiDB-lite"/>
    </source>
</evidence>
<gene>
    <name evidence="3" type="primary">PmUG01_10014300</name>
    <name evidence="3" type="ORF">PMUG01_10014300</name>
</gene>
<feature type="transmembrane region" description="Helical" evidence="2">
    <location>
        <begin position="1108"/>
        <end position="1126"/>
    </location>
</feature>
<keyword evidence="2" id="KW-1133">Transmembrane helix</keyword>
<feature type="region of interest" description="Disordered" evidence="1">
    <location>
        <begin position="350"/>
        <end position="372"/>
    </location>
</feature>
<evidence type="ECO:0000313" key="3">
    <source>
        <dbReference type="EMBL" id="SCN44589.1"/>
    </source>
</evidence>
<keyword evidence="4" id="KW-1185">Reference proteome</keyword>
<accession>A0A1D3RHD9</accession>
<dbReference type="GeneID" id="39869143"/>
<keyword evidence="2" id="KW-0812">Transmembrane</keyword>
<name>A0A1D3RHD9_PLAMA</name>
<dbReference type="OMA" id="VNIMIIN"/>
<organism evidence="3 4">
    <name type="scientific">Plasmodium malariae</name>
    <dbReference type="NCBI Taxonomy" id="5858"/>
    <lineage>
        <taxon>Eukaryota</taxon>
        <taxon>Sar</taxon>
        <taxon>Alveolata</taxon>
        <taxon>Apicomplexa</taxon>
        <taxon>Aconoidasida</taxon>
        <taxon>Haemosporida</taxon>
        <taxon>Plasmodiidae</taxon>
        <taxon>Plasmodium</taxon>
        <taxon>Plasmodium (Plasmodium)</taxon>
    </lineage>
</organism>
<feature type="transmembrane region" description="Helical" evidence="2">
    <location>
        <begin position="20"/>
        <end position="39"/>
    </location>
</feature>
<evidence type="ECO:0000256" key="2">
    <source>
        <dbReference type="SAM" id="Phobius"/>
    </source>
</evidence>
<feature type="transmembrane region" description="Helical" evidence="2">
    <location>
        <begin position="1234"/>
        <end position="1253"/>
    </location>
</feature>
<proteinExistence type="predicted"/>